<dbReference type="InterPro" id="IPR051084">
    <property type="entry name" value="H+-coupled_symporters"/>
</dbReference>
<feature type="transmembrane region" description="Helical" evidence="8">
    <location>
        <begin position="198"/>
        <end position="217"/>
    </location>
</feature>
<dbReference type="GO" id="GO:0015293">
    <property type="term" value="F:symporter activity"/>
    <property type="evidence" value="ECO:0007669"/>
    <property type="project" value="UniProtKB-KW"/>
</dbReference>
<evidence type="ECO:0000256" key="1">
    <source>
        <dbReference type="ARBA" id="ARBA00004651"/>
    </source>
</evidence>
<evidence type="ECO:0000256" key="5">
    <source>
        <dbReference type="ARBA" id="ARBA00022847"/>
    </source>
</evidence>
<gene>
    <name evidence="10" type="ORF">E1809_21475</name>
</gene>
<evidence type="ECO:0000256" key="7">
    <source>
        <dbReference type="ARBA" id="ARBA00023136"/>
    </source>
</evidence>
<keyword evidence="3" id="KW-1003">Cell membrane</keyword>
<dbReference type="OrthoDB" id="8953821at2"/>
<proteinExistence type="predicted"/>
<accession>A0A4V2ZRY9</accession>
<comment type="subcellular location">
    <subcellularLocation>
        <location evidence="1">Cell membrane</location>
        <topology evidence="1">Multi-pass membrane protein</topology>
    </subcellularLocation>
</comment>
<feature type="transmembrane region" description="Helical" evidence="8">
    <location>
        <begin position="61"/>
        <end position="85"/>
    </location>
</feature>
<evidence type="ECO:0000256" key="2">
    <source>
        <dbReference type="ARBA" id="ARBA00022448"/>
    </source>
</evidence>
<feature type="transmembrane region" description="Helical" evidence="8">
    <location>
        <begin position="406"/>
        <end position="427"/>
    </location>
</feature>
<dbReference type="SUPFAM" id="SSF103473">
    <property type="entry name" value="MFS general substrate transporter"/>
    <property type="match status" value="1"/>
</dbReference>
<protein>
    <submittedName>
        <fullName evidence="10">MFS transporter</fullName>
    </submittedName>
</protein>
<dbReference type="InterPro" id="IPR020846">
    <property type="entry name" value="MFS_dom"/>
</dbReference>
<dbReference type="InterPro" id="IPR036259">
    <property type="entry name" value="MFS_trans_sf"/>
</dbReference>
<comment type="caution">
    <text evidence="10">The sequence shown here is derived from an EMBL/GenBank/DDBJ whole genome shotgun (WGS) entry which is preliminary data.</text>
</comment>
<sequence length="437" mass="46161">MTSQKTTIPTVTQARGSTRKINKRHAMALGGGMALEWFDFTVYGLMAALLAPHFFPGNDPVASTLSALMVFAVGFIARPLAGIFVGPIADRAGHKKILVISIAAISGSSLLMGLLPTYSQIGVWAAVALVCARLIQGLSTGIEQAVGNSAAVEMATPGHEGRFTTIVSGSILQAGIMLASLVSFIVSASIGGAAMAEWGWRIPFLVGGIAGIFVIYLRRSLPETGAANHEGDTPPSTADVWKQVWKSRGGFLAILFVVAGTQTANYAWTVGLPGLARAAYNEDPTHIFAVTTMLGILMIVAGTYVGALCDKYGNLKVFTIIRFTLIPAVFLITLYNERNILAFATVMLIGGIAVALNQTLFNFIISTLMPAGCRTTGMAVAYGLGVAIFGGTSSYILVWAQQQNMLWAFSSYAAALSIISIWLYSLAARKGQVHIGN</sequence>
<feature type="transmembrane region" description="Helical" evidence="8">
    <location>
        <begin position="377"/>
        <end position="400"/>
    </location>
</feature>
<dbReference type="Pfam" id="PF07690">
    <property type="entry name" value="MFS_1"/>
    <property type="match status" value="1"/>
</dbReference>
<evidence type="ECO:0000313" key="11">
    <source>
        <dbReference type="Proteomes" id="UP000295511"/>
    </source>
</evidence>
<dbReference type="PROSITE" id="PS50850">
    <property type="entry name" value="MFS"/>
    <property type="match status" value="1"/>
</dbReference>
<keyword evidence="2" id="KW-0813">Transport</keyword>
<organism evidence="10 11">
    <name type="scientific">Arthrobacter terricola</name>
    <dbReference type="NCBI Taxonomy" id="2547396"/>
    <lineage>
        <taxon>Bacteria</taxon>
        <taxon>Bacillati</taxon>
        <taxon>Actinomycetota</taxon>
        <taxon>Actinomycetes</taxon>
        <taxon>Micrococcales</taxon>
        <taxon>Micrococcaceae</taxon>
        <taxon>Arthrobacter</taxon>
    </lineage>
</organism>
<dbReference type="RefSeq" id="WP_133206291.1">
    <property type="nucleotide sequence ID" value="NZ_SMRU01000032.1"/>
</dbReference>
<dbReference type="PANTHER" id="PTHR43528:SF1">
    <property type="entry name" value="ALPHA-KETOGLUTARATE PERMEASE"/>
    <property type="match status" value="1"/>
</dbReference>
<feature type="transmembrane region" description="Helical" evidence="8">
    <location>
        <begin position="315"/>
        <end position="335"/>
    </location>
</feature>
<feature type="domain" description="Major facilitator superfamily (MFS) profile" evidence="9">
    <location>
        <begin position="25"/>
        <end position="431"/>
    </location>
</feature>
<keyword evidence="4 8" id="KW-0812">Transmembrane</keyword>
<keyword evidence="7 8" id="KW-0472">Membrane</keyword>
<dbReference type="GO" id="GO:0005886">
    <property type="term" value="C:plasma membrane"/>
    <property type="evidence" value="ECO:0007669"/>
    <property type="project" value="UniProtKB-SubCell"/>
</dbReference>
<evidence type="ECO:0000256" key="6">
    <source>
        <dbReference type="ARBA" id="ARBA00022989"/>
    </source>
</evidence>
<dbReference type="InterPro" id="IPR011701">
    <property type="entry name" value="MFS"/>
</dbReference>
<evidence type="ECO:0000256" key="4">
    <source>
        <dbReference type="ARBA" id="ARBA00022692"/>
    </source>
</evidence>
<keyword evidence="11" id="KW-1185">Reference proteome</keyword>
<evidence type="ECO:0000259" key="9">
    <source>
        <dbReference type="PROSITE" id="PS50850"/>
    </source>
</evidence>
<reference evidence="10 11" key="1">
    <citation type="submission" date="2019-03" db="EMBL/GenBank/DDBJ databases">
        <title>Whole genome sequence of Arthrobacter sp JH1-1.</title>
        <authorList>
            <person name="Trinh H.N."/>
        </authorList>
    </citation>
    <scope>NUCLEOTIDE SEQUENCE [LARGE SCALE GENOMIC DNA]</scope>
    <source>
        <strain evidence="10 11">JH1-1</strain>
    </source>
</reference>
<dbReference type="AlphaFoldDB" id="A0A4V2ZRY9"/>
<evidence type="ECO:0000256" key="3">
    <source>
        <dbReference type="ARBA" id="ARBA00022475"/>
    </source>
</evidence>
<keyword evidence="6 8" id="KW-1133">Transmembrane helix</keyword>
<dbReference type="PANTHER" id="PTHR43528">
    <property type="entry name" value="ALPHA-KETOGLUTARATE PERMEASE"/>
    <property type="match status" value="1"/>
</dbReference>
<evidence type="ECO:0000256" key="8">
    <source>
        <dbReference type="SAM" id="Phobius"/>
    </source>
</evidence>
<evidence type="ECO:0000313" key="10">
    <source>
        <dbReference type="EMBL" id="TDF91184.1"/>
    </source>
</evidence>
<feature type="transmembrane region" description="Helical" evidence="8">
    <location>
        <begin position="28"/>
        <end position="55"/>
    </location>
</feature>
<feature type="transmembrane region" description="Helical" evidence="8">
    <location>
        <begin position="250"/>
        <end position="268"/>
    </location>
</feature>
<feature type="transmembrane region" description="Helical" evidence="8">
    <location>
        <begin position="288"/>
        <end position="308"/>
    </location>
</feature>
<keyword evidence="5" id="KW-0769">Symport</keyword>
<dbReference type="EMBL" id="SMRU01000032">
    <property type="protein sequence ID" value="TDF91184.1"/>
    <property type="molecule type" value="Genomic_DNA"/>
</dbReference>
<feature type="transmembrane region" description="Helical" evidence="8">
    <location>
        <begin position="97"/>
        <end position="115"/>
    </location>
</feature>
<name>A0A4V2ZRY9_9MICC</name>
<feature type="transmembrane region" description="Helical" evidence="8">
    <location>
        <begin position="341"/>
        <end position="365"/>
    </location>
</feature>
<feature type="transmembrane region" description="Helical" evidence="8">
    <location>
        <begin position="163"/>
        <end position="186"/>
    </location>
</feature>
<dbReference type="Proteomes" id="UP000295511">
    <property type="component" value="Unassembled WGS sequence"/>
</dbReference>
<dbReference type="Gene3D" id="1.20.1250.20">
    <property type="entry name" value="MFS general substrate transporter like domains"/>
    <property type="match status" value="2"/>
</dbReference>